<feature type="transmembrane region" description="Helical" evidence="10">
    <location>
        <begin position="259"/>
        <end position="284"/>
    </location>
</feature>
<dbReference type="PANTHER" id="PTHR14168:SF5">
    <property type="entry name" value="TUMOR-ASSOCIATED CALCIUM SIGNAL TRANSDUCER 2"/>
    <property type="match status" value="1"/>
</dbReference>
<keyword evidence="14" id="KW-1185">Reference proteome</keyword>
<comment type="caution">
    <text evidence="13">The sequence shown here is derived from an EMBL/GenBank/DDBJ whole genome shotgun (WGS) entry which is preliminary data.</text>
</comment>
<dbReference type="CDD" id="cd00191">
    <property type="entry name" value="TY"/>
    <property type="match status" value="1"/>
</dbReference>
<name>A0A7K9XHC0_9GRUI</name>
<dbReference type="Pfam" id="PF00086">
    <property type="entry name" value="Thyroglobulin_1"/>
    <property type="match status" value="1"/>
</dbReference>
<feature type="domain" description="Thyroglobulin type-1" evidence="12">
    <location>
        <begin position="58"/>
        <end position="131"/>
    </location>
</feature>
<keyword evidence="8" id="KW-0325">Glycoprotein</keyword>
<feature type="non-terminal residue" evidence="13">
    <location>
        <position position="309"/>
    </location>
</feature>
<keyword evidence="7" id="KW-1015">Disulfide bond</keyword>
<gene>
    <name evidence="13" type="primary">Tacstd2</name>
    <name evidence="13" type="ORF">PSOCRE_R12015</name>
</gene>
<dbReference type="PROSITE" id="PS51162">
    <property type="entry name" value="THYROGLOBULIN_1_2"/>
    <property type="match status" value="1"/>
</dbReference>
<evidence type="ECO:0000256" key="11">
    <source>
        <dbReference type="SAM" id="SignalP"/>
    </source>
</evidence>
<dbReference type="SMART" id="SM00211">
    <property type="entry name" value="TY"/>
    <property type="match status" value="1"/>
</dbReference>
<accession>A0A7K9XHC0</accession>
<evidence type="ECO:0000313" key="13">
    <source>
        <dbReference type="EMBL" id="NXI96320.1"/>
    </source>
</evidence>
<dbReference type="SUPFAM" id="SSF57610">
    <property type="entry name" value="Thyroglobulin type-1 domain"/>
    <property type="match status" value="1"/>
</dbReference>
<evidence type="ECO:0000256" key="5">
    <source>
        <dbReference type="ARBA" id="ARBA00022989"/>
    </source>
</evidence>
<keyword evidence="4 11" id="KW-0732">Signal</keyword>
<evidence type="ECO:0000256" key="9">
    <source>
        <dbReference type="PROSITE-ProRule" id="PRU00500"/>
    </source>
</evidence>
<dbReference type="Proteomes" id="UP000587472">
    <property type="component" value="Unassembled WGS sequence"/>
</dbReference>
<evidence type="ECO:0000256" key="10">
    <source>
        <dbReference type="SAM" id="Phobius"/>
    </source>
</evidence>
<dbReference type="InterPro" id="IPR036857">
    <property type="entry name" value="Thyroglobulin_1_sf"/>
</dbReference>
<evidence type="ECO:0000256" key="7">
    <source>
        <dbReference type="ARBA" id="ARBA00023157"/>
    </source>
</evidence>
<organism evidence="13 14">
    <name type="scientific">Psophia crepitans</name>
    <name type="common">common trumpeter</name>
    <dbReference type="NCBI Taxonomy" id="54359"/>
    <lineage>
        <taxon>Eukaryota</taxon>
        <taxon>Metazoa</taxon>
        <taxon>Chordata</taxon>
        <taxon>Craniata</taxon>
        <taxon>Vertebrata</taxon>
        <taxon>Euteleostomi</taxon>
        <taxon>Archelosauria</taxon>
        <taxon>Archosauria</taxon>
        <taxon>Dinosauria</taxon>
        <taxon>Saurischia</taxon>
        <taxon>Theropoda</taxon>
        <taxon>Coelurosauria</taxon>
        <taxon>Aves</taxon>
        <taxon>Neognathae</taxon>
        <taxon>Neoaves</taxon>
        <taxon>Gruiformes</taxon>
        <taxon>Psophiidae</taxon>
        <taxon>Psophia</taxon>
    </lineage>
</organism>
<dbReference type="InterPro" id="IPR043406">
    <property type="entry name" value="EPCAM/Trop-2"/>
</dbReference>
<dbReference type="InterPro" id="IPR000716">
    <property type="entry name" value="Thyroglobulin_1"/>
</dbReference>
<keyword evidence="5 10" id="KW-1133">Transmembrane helix</keyword>
<evidence type="ECO:0000313" key="14">
    <source>
        <dbReference type="Proteomes" id="UP000587472"/>
    </source>
</evidence>
<feature type="non-terminal residue" evidence="13">
    <location>
        <position position="1"/>
    </location>
</feature>
<dbReference type="PROSITE" id="PS00484">
    <property type="entry name" value="THYROGLOBULIN_1_1"/>
    <property type="match status" value="1"/>
</dbReference>
<evidence type="ECO:0000256" key="8">
    <source>
        <dbReference type="ARBA" id="ARBA00023180"/>
    </source>
</evidence>
<dbReference type="InterPro" id="IPR041630">
    <property type="entry name" value="EpCAM_N"/>
</dbReference>
<proteinExistence type="inferred from homology"/>
<dbReference type="EMBL" id="VWZZ01004413">
    <property type="protein sequence ID" value="NXI96320.1"/>
    <property type="molecule type" value="Genomic_DNA"/>
</dbReference>
<evidence type="ECO:0000256" key="1">
    <source>
        <dbReference type="ARBA" id="ARBA00004479"/>
    </source>
</evidence>
<dbReference type="AlphaFoldDB" id="A0A7K9XHC0"/>
<evidence type="ECO:0000256" key="2">
    <source>
        <dbReference type="ARBA" id="ARBA00007669"/>
    </source>
</evidence>
<dbReference type="Gene3D" id="4.10.800.10">
    <property type="entry name" value="Thyroglobulin type-1"/>
    <property type="match status" value="1"/>
</dbReference>
<evidence type="ECO:0000256" key="3">
    <source>
        <dbReference type="ARBA" id="ARBA00022692"/>
    </source>
</evidence>
<comment type="similarity">
    <text evidence="2">Belongs to the EPCAM family.</text>
</comment>
<feature type="chain" id="PRO_5029770433" evidence="11">
    <location>
        <begin position="20"/>
        <end position="309"/>
    </location>
</feature>
<dbReference type="Pfam" id="PF21283">
    <property type="entry name" value="EPCAM-Trop-2_C"/>
    <property type="match status" value="1"/>
</dbReference>
<sequence>MGPLFGVLLGLVLVVASSAQNNCTCMTNKWTVCAQDDSGNCTCTLVGSNHEVDCSTLTSKCLLMKAEMIPLKDKCFWGHPCGLLDSDGVYNPDCEDSGIFKARQCNQTNTCWCVNTAGVRRTEKGDKSLSCSELVRTSWIYIELIHKKSSSAFAVPDVRNALKHLFESRYKLHPKFITAIKYNSPLIQIRLNQHDSEKNTCDVDIADVAYYFEKDIKDDSIFNSNSKFTVTINGDALDIEKLRIYYVDEKPPEFYARQLSVSVSTVATVVMLIVVLGGTALLFLRWLRKRKRGKVETKEAGEIEAPRLQ</sequence>
<dbReference type="PANTHER" id="PTHR14168">
    <property type="entry name" value="TUMOR-ASSOCIATED CALCIUM SIGNAL TRANSDUCER"/>
    <property type="match status" value="1"/>
</dbReference>
<comment type="caution">
    <text evidence="9">Lacks conserved residue(s) required for the propagation of feature annotation.</text>
</comment>
<keyword evidence="6 10" id="KW-0472">Membrane</keyword>
<dbReference type="Pfam" id="PF18635">
    <property type="entry name" value="EpCAM_N"/>
    <property type="match status" value="1"/>
</dbReference>
<protein>
    <submittedName>
        <fullName evidence="13">TACD2 protein</fullName>
    </submittedName>
</protein>
<dbReference type="InterPro" id="IPR049420">
    <property type="entry name" value="EPCAM-Trop-2_C"/>
</dbReference>
<comment type="subcellular location">
    <subcellularLocation>
        <location evidence="1">Membrane</location>
        <topology evidence="1">Single-pass type I membrane protein</topology>
    </subcellularLocation>
</comment>
<feature type="signal peptide" evidence="11">
    <location>
        <begin position="1"/>
        <end position="19"/>
    </location>
</feature>
<reference evidence="13 14" key="1">
    <citation type="submission" date="2019-09" db="EMBL/GenBank/DDBJ databases">
        <title>Bird 10,000 Genomes (B10K) Project - Family phase.</title>
        <authorList>
            <person name="Zhang G."/>
        </authorList>
    </citation>
    <scope>NUCLEOTIDE SEQUENCE [LARGE SCALE GENOMIC DNA]</scope>
    <source>
        <strain evidence="13">B10K-DU-001-60</strain>
        <tissue evidence="13">Muscle</tissue>
    </source>
</reference>
<dbReference type="GO" id="GO:0016020">
    <property type="term" value="C:membrane"/>
    <property type="evidence" value="ECO:0007669"/>
    <property type="project" value="UniProtKB-SubCell"/>
</dbReference>
<keyword evidence="3 10" id="KW-0812">Transmembrane</keyword>
<evidence type="ECO:0000256" key="4">
    <source>
        <dbReference type="ARBA" id="ARBA00022729"/>
    </source>
</evidence>
<evidence type="ECO:0000256" key="6">
    <source>
        <dbReference type="ARBA" id="ARBA00023136"/>
    </source>
</evidence>
<evidence type="ECO:0000259" key="12">
    <source>
        <dbReference type="PROSITE" id="PS51162"/>
    </source>
</evidence>